<dbReference type="InterPro" id="IPR027417">
    <property type="entry name" value="P-loop_NTPase"/>
</dbReference>
<sequence length="275" mass="28325">MGEKVVEARGVRHRYVPGGEPDLDGVSLDVAPGELVAVVGANGSGKTTLARHLNALVGLQEGELRVVGLDASDPGAARELRRACGMVFQNPENQFVSTLVGEDVAFGPENFGASADEARAAVADALAAVGLPGFERRSVLGLSGGQQQRVALAGVLAVGPRLVVLDEATSMIDPRGRDELVRAVLDVRAARGSAVLWITHDMELAARADRVVVMREGSIAADGAPADVLVDEGLLASAGLEPPLVVRTWLELVRLGVASGPAPVTVEGLVSALCA</sequence>
<dbReference type="CDD" id="cd03225">
    <property type="entry name" value="ABC_cobalt_CbiO_domain1"/>
    <property type="match status" value="1"/>
</dbReference>
<feature type="domain" description="ABC transporter" evidence="9">
    <location>
        <begin position="6"/>
        <end position="241"/>
    </location>
</feature>
<name>A0A9D2EZF2_9ACTN</name>
<evidence type="ECO:0000256" key="6">
    <source>
        <dbReference type="ARBA" id="ARBA00022840"/>
    </source>
</evidence>
<dbReference type="InterPro" id="IPR015856">
    <property type="entry name" value="ABC_transpr_CbiO/EcfA_su"/>
</dbReference>
<dbReference type="Pfam" id="PF00005">
    <property type="entry name" value="ABC_tran"/>
    <property type="match status" value="1"/>
</dbReference>
<dbReference type="FunFam" id="3.40.50.300:FF:000224">
    <property type="entry name" value="Energy-coupling factor transporter ATP-binding protein EcfA"/>
    <property type="match status" value="1"/>
</dbReference>
<dbReference type="PANTHER" id="PTHR43553">
    <property type="entry name" value="HEAVY METAL TRANSPORTER"/>
    <property type="match status" value="1"/>
</dbReference>
<dbReference type="Proteomes" id="UP000824062">
    <property type="component" value="Unassembled WGS sequence"/>
</dbReference>
<evidence type="ECO:0000256" key="7">
    <source>
        <dbReference type="ARBA" id="ARBA00022967"/>
    </source>
</evidence>
<keyword evidence="6 10" id="KW-0067">ATP-binding</keyword>
<evidence type="ECO:0000313" key="10">
    <source>
        <dbReference type="EMBL" id="HIZ46246.1"/>
    </source>
</evidence>
<dbReference type="InterPro" id="IPR003593">
    <property type="entry name" value="AAA+_ATPase"/>
</dbReference>
<keyword evidence="3" id="KW-0813">Transport</keyword>
<evidence type="ECO:0000256" key="3">
    <source>
        <dbReference type="ARBA" id="ARBA00022448"/>
    </source>
</evidence>
<evidence type="ECO:0000256" key="1">
    <source>
        <dbReference type="ARBA" id="ARBA00004236"/>
    </source>
</evidence>
<evidence type="ECO:0000256" key="8">
    <source>
        <dbReference type="ARBA" id="ARBA00023136"/>
    </source>
</evidence>
<dbReference type="AlphaFoldDB" id="A0A9D2EZF2"/>
<dbReference type="GO" id="GO:0042626">
    <property type="term" value="F:ATPase-coupled transmembrane transporter activity"/>
    <property type="evidence" value="ECO:0007669"/>
    <property type="project" value="TreeGrafter"/>
</dbReference>
<dbReference type="InterPro" id="IPR017871">
    <property type="entry name" value="ABC_transporter-like_CS"/>
</dbReference>
<keyword evidence="8" id="KW-0472">Membrane</keyword>
<dbReference type="GO" id="GO:0005524">
    <property type="term" value="F:ATP binding"/>
    <property type="evidence" value="ECO:0007669"/>
    <property type="project" value="UniProtKB-KW"/>
</dbReference>
<evidence type="ECO:0000256" key="5">
    <source>
        <dbReference type="ARBA" id="ARBA00022741"/>
    </source>
</evidence>
<dbReference type="SUPFAM" id="SSF52540">
    <property type="entry name" value="P-loop containing nucleoside triphosphate hydrolases"/>
    <property type="match status" value="1"/>
</dbReference>
<keyword evidence="7" id="KW-1278">Translocase</keyword>
<dbReference type="InterPro" id="IPR050095">
    <property type="entry name" value="ECF_ABC_transporter_ATP-bd"/>
</dbReference>
<keyword evidence="5" id="KW-0547">Nucleotide-binding</keyword>
<proteinExistence type="inferred from homology"/>
<protein>
    <submittedName>
        <fullName evidence="10">ATP-binding cassette domain-containing protein</fullName>
    </submittedName>
</protein>
<comment type="caution">
    <text evidence="10">The sequence shown here is derived from an EMBL/GenBank/DDBJ whole genome shotgun (WGS) entry which is preliminary data.</text>
</comment>
<gene>
    <name evidence="10" type="ORF">IAA19_04425</name>
</gene>
<comment type="subcellular location">
    <subcellularLocation>
        <location evidence="1">Cell membrane</location>
    </subcellularLocation>
</comment>
<dbReference type="PROSITE" id="PS00211">
    <property type="entry name" value="ABC_TRANSPORTER_1"/>
    <property type="match status" value="1"/>
</dbReference>
<reference evidence="10" key="2">
    <citation type="submission" date="2021-04" db="EMBL/GenBank/DDBJ databases">
        <authorList>
            <person name="Gilroy R."/>
        </authorList>
    </citation>
    <scope>NUCLEOTIDE SEQUENCE</scope>
    <source>
        <strain evidence="10">ChiHjej12B11-14209</strain>
    </source>
</reference>
<dbReference type="EMBL" id="DXBM01000039">
    <property type="protein sequence ID" value="HIZ46246.1"/>
    <property type="molecule type" value="Genomic_DNA"/>
</dbReference>
<dbReference type="Gene3D" id="3.40.50.300">
    <property type="entry name" value="P-loop containing nucleotide triphosphate hydrolases"/>
    <property type="match status" value="1"/>
</dbReference>
<dbReference type="InterPro" id="IPR003439">
    <property type="entry name" value="ABC_transporter-like_ATP-bd"/>
</dbReference>
<reference evidence="10" key="1">
    <citation type="journal article" date="2021" name="PeerJ">
        <title>Extensive microbial diversity within the chicken gut microbiome revealed by metagenomics and culture.</title>
        <authorList>
            <person name="Gilroy R."/>
            <person name="Ravi A."/>
            <person name="Getino M."/>
            <person name="Pursley I."/>
            <person name="Horton D.L."/>
            <person name="Alikhan N.F."/>
            <person name="Baker D."/>
            <person name="Gharbi K."/>
            <person name="Hall N."/>
            <person name="Watson M."/>
            <person name="Adriaenssens E.M."/>
            <person name="Foster-Nyarko E."/>
            <person name="Jarju S."/>
            <person name="Secka A."/>
            <person name="Antonio M."/>
            <person name="Oren A."/>
            <person name="Chaudhuri R.R."/>
            <person name="La Ragione R."/>
            <person name="Hildebrand F."/>
            <person name="Pallen M.J."/>
        </authorList>
    </citation>
    <scope>NUCLEOTIDE SEQUENCE</scope>
    <source>
        <strain evidence="10">ChiHjej12B11-14209</strain>
    </source>
</reference>
<keyword evidence="4" id="KW-1003">Cell membrane</keyword>
<evidence type="ECO:0000313" key="11">
    <source>
        <dbReference type="Proteomes" id="UP000824062"/>
    </source>
</evidence>
<dbReference type="PROSITE" id="PS50893">
    <property type="entry name" value="ABC_TRANSPORTER_2"/>
    <property type="match status" value="1"/>
</dbReference>
<dbReference type="GO" id="GO:0043190">
    <property type="term" value="C:ATP-binding cassette (ABC) transporter complex"/>
    <property type="evidence" value="ECO:0007669"/>
    <property type="project" value="TreeGrafter"/>
</dbReference>
<dbReference type="PANTHER" id="PTHR43553:SF24">
    <property type="entry name" value="ENERGY-COUPLING FACTOR TRANSPORTER ATP-BINDING PROTEIN ECFA1"/>
    <property type="match status" value="1"/>
</dbReference>
<organism evidence="10 11">
    <name type="scientific">Candidatus Olsenella pullistercoris</name>
    <dbReference type="NCBI Taxonomy" id="2838712"/>
    <lineage>
        <taxon>Bacteria</taxon>
        <taxon>Bacillati</taxon>
        <taxon>Actinomycetota</taxon>
        <taxon>Coriobacteriia</taxon>
        <taxon>Coriobacteriales</taxon>
        <taxon>Atopobiaceae</taxon>
        <taxon>Olsenella</taxon>
    </lineage>
</organism>
<evidence type="ECO:0000256" key="2">
    <source>
        <dbReference type="ARBA" id="ARBA00005417"/>
    </source>
</evidence>
<dbReference type="GO" id="GO:0016887">
    <property type="term" value="F:ATP hydrolysis activity"/>
    <property type="evidence" value="ECO:0007669"/>
    <property type="project" value="InterPro"/>
</dbReference>
<evidence type="ECO:0000259" key="9">
    <source>
        <dbReference type="PROSITE" id="PS50893"/>
    </source>
</evidence>
<evidence type="ECO:0000256" key="4">
    <source>
        <dbReference type="ARBA" id="ARBA00022475"/>
    </source>
</evidence>
<accession>A0A9D2EZF2</accession>
<dbReference type="SMART" id="SM00382">
    <property type="entry name" value="AAA"/>
    <property type="match status" value="1"/>
</dbReference>
<comment type="similarity">
    <text evidence="2">Belongs to the ABC transporter superfamily.</text>
</comment>